<protein>
    <submittedName>
        <fullName evidence="2">Telomerase ribonucleoprotein complex - RNA-binding domain-containing protein</fullName>
    </submittedName>
</protein>
<sequence length="499" mass="58373">MDEEVLLPDSGTSLKKNRNRKKSRRNKGNLETPTLNLVALKWKDVDGKVFFIKKHDKNISGTIVDDLTAYVDASLKVEQTLRKGMTSEEEAARELDSRTYEHVLLVKMTAEQESICRNRCLAVLKHIIMESDMQDIDRVAISDVNVAHLKTRLGVIMDNLFAKWRSSCIRVSMDWVIPKYDGKHPKILIKGTGIGRSPDNLETPTLNFVALKWKDVDGKVFIIKKHDKNIFGTILDDLTACVNVLLKVEQTLRKGMTPEDEAARQLDSMTYERVLLVKMTAEQESICRHRCLSVLPKYDYKHPKILIKNPINTAQMAAFFRTLFRYFFPIDLFGGENSMNLKNLCKKIARAIMNAKAYEPIFDKHLILSGFKYNDMKWLIKLSAKDKIIMGQNFVRFFTYFCMEIVLKHLHCEADSNQLIRFYRKDIWTRIKKYSVEKFIVDRKAVEIDEKDSDYHYFLKKDVWTRIKKYSVEKFIIDRKAVEIDEKDSDYHYFLKIEF</sequence>
<dbReference type="WBParaSite" id="JU765_v2.g12760.t1">
    <property type="protein sequence ID" value="JU765_v2.g12760.t1"/>
    <property type="gene ID" value="JU765_v2.g12760"/>
</dbReference>
<dbReference type="Proteomes" id="UP000887576">
    <property type="component" value="Unplaced"/>
</dbReference>
<proteinExistence type="predicted"/>
<evidence type="ECO:0000313" key="1">
    <source>
        <dbReference type="Proteomes" id="UP000887576"/>
    </source>
</evidence>
<organism evidence="1 2">
    <name type="scientific">Panagrolaimus sp. JU765</name>
    <dbReference type="NCBI Taxonomy" id="591449"/>
    <lineage>
        <taxon>Eukaryota</taxon>
        <taxon>Metazoa</taxon>
        <taxon>Ecdysozoa</taxon>
        <taxon>Nematoda</taxon>
        <taxon>Chromadorea</taxon>
        <taxon>Rhabditida</taxon>
        <taxon>Tylenchina</taxon>
        <taxon>Panagrolaimomorpha</taxon>
        <taxon>Panagrolaimoidea</taxon>
        <taxon>Panagrolaimidae</taxon>
        <taxon>Panagrolaimus</taxon>
    </lineage>
</organism>
<evidence type="ECO:0000313" key="2">
    <source>
        <dbReference type="WBParaSite" id="JU765_v2.g12760.t1"/>
    </source>
</evidence>
<accession>A0AC34Q420</accession>
<reference evidence="2" key="1">
    <citation type="submission" date="2022-11" db="UniProtKB">
        <authorList>
            <consortium name="WormBaseParasite"/>
        </authorList>
    </citation>
    <scope>IDENTIFICATION</scope>
</reference>
<name>A0AC34Q420_9BILA</name>